<evidence type="ECO:0000256" key="10">
    <source>
        <dbReference type="SAM" id="MobiDB-lite"/>
    </source>
</evidence>
<keyword evidence="5 8" id="KW-0863">Zinc-finger</keyword>
<dbReference type="CDD" id="cd19821">
    <property type="entry name" value="Bbox1_BBX-like"/>
    <property type="match status" value="1"/>
</dbReference>
<dbReference type="GO" id="GO:0006355">
    <property type="term" value="P:regulation of DNA-templated transcription"/>
    <property type="evidence" value="ECO:0007669"/>
    <property type="project" value="UniProtKB-ARBA"/>
</dbReference>
<keyword evidence="4" id="KW-0677">Repeat</keyword>
<evidence type="ECO:0000256" key="2">
    <source>
        <dbReference type="ARBA" id="ARBA00010024"/>
    </source>
</evidence>
<keyword evidence="3" id="KW-0479">Metal-binding</keyword>
<dbReference type="PANTHER" id="PTHR31717:SF45">
    <property type="entry name" value="ZINC FINGER PROTEIN CONSTANS-LIKE 14-RELATED"/>
    <property type="match status" value="1"/>
</dbReference>
<evidence type="ECO:0000256" key="7">
    <source>
        <dbReference type="ARBA" id="ARBA00023242"/>
    </source>
</evidence>
<comment type="similarity">
    <text evidence="2">Belongs to the CONSTANS family.</text>
</comment>
<feature type="domain" description="CCT" evidence="12">
    <location>
        <begin position="428"/>
        <end position="470"/>
    </location>
</feature>
<keyword evidence="7 9" id="KW-0539">Nucleus</keyword>
<dbReference type="Pfam" id="PF06203">
    <property type="entry name" value="CCT"/>
    <property type="match status" value="1"/>
</dbReference>
<reference evidence="13" key="1">
    <citation type="submission" date="2016-08" db="EMBL/GenBank/DDBJ databases">
        <title>Transcriptome of Bambusa mutipllex flowers.</title>
        <authorList>
            <person name="Lin C.-S."/>
            <person name="Yue J.-J."/>
            <person name="Hsiao H.C.-W."/>
            <person name="Yang L.-H."/>
            <person name="Yuan J.-L."/>
            <person name="Gu X.-P."/>
            <person name="Shih M.-C."/>
        </authorList>
    </citation>
    <scope>NUCLEOTIDE SEQUENCE</scope>
</reference>
<feature type="compositionally biased region" description="Pro residues" evidence="10">
    <location>
        <begin position="217"/>
        <end position="226"/>
    </location>
</feature>
<dbReference type="PROSITE" id="PS50119">
    <property type="entry name" value="ZF_BBOX"/>
    <property type="match status" value="1"/>
</dbReference>
<protein>
    <submittedName>
        <fullName evidence="13">COLO-1</fullName>
    </submittedName>
</protein>
<dbReference type="AlphaFoldDB" id="A0A3Q8BS39"/>
<evidence type="ECO:0000256" key="1">
    <source>
        <dbReference type="ARBA" id="ARBA00004123"/>
    </source>
</evidence>
<dbReference type="SMART" id="SM00336">
    <property type="entry name" value="BBOX"/>
    <property type="match status" value="1"/>
</dbReference>
<dbReference type="GO" id="GO:0005634">
    <property type="term" value="C:nucleus"/>
    <property type="evidence" value="ECO:0007669"/>
    <property type="project" value="UniProtKB-SubCell"/>
</dbReference>
<evidence type="ECO:0000259" key="12">
    <source>
        <dbReference type="PROSITE" id="PS51017"/>
    </source>
</evidence>
<feature type="region of interest" description="Disordered" evidence="10">
    <location>
        <begin position="357"/>
        <end position="391"/>
    </location>
</feature>
<accession>A0A3Q8BS39</accession>
<evidence type="ECO:0000259" key="11">
    <source>
        <dbReference type="PROSITE" id="PS50119"/>
    </source>
</evidence>
<evidence type="ECO:0000313" key="13">
    <source>
        <dbReference type="EMBL" id="ASZ80050.1"/>
    </source>
</evidence>
<name>A0A3Q8BS39_PHYED</name>
<evidence type="ECO:0000256" key="6">
    <source>
        <dbReference type="ARBA" id="ARBA00022833"/>
    </source>
</evidence>
<feature type="domain" description="B box-type" evidence="11">
    <location>
        <begin position="11"/>
        <end position="58"/>
    </location>
</feature>
<feature type="region of interest" description="Disordered" evidence="10">
    <location>
        <begin position="182"/>
        <end position="232"/>
    </location>
</feature>
<feature type="compositionally biased region" description="Polar residues" evidence="10">
    <location>
        <begin position="357"/>
        <end position="377"/>
    </location>
</feature>
<evidence type="ECO:0000256" key="8">
    <source>
        <dbReference type="PROSITE-ProRule" id="PRU00024"/>
    </source>
</evidence>
<proteinExistence type="evidence at transcript level"/>
<evidence type="ECO:0000256" key="9">
    <source>
        <dbReference type="PROSITE-ProRule" id="PRU00357"/>
    </source>
</evidence>
<dbReference type="PROSITE" id="PS51017">
    <property type="entry name" value="CCT"/>
    <property type="match status" value="1"/>
</dbReference>
<comment type="subcellular location">
    <subcellularLocation>
        <location evidence="1 9">Nucleus</location>
    </subcellularLocation>
</comment>
<evidence type="ECO:0000256" key="5">
    <source>
        <dbReference type="ARBA" id="ARBA00022771"/>
    </source>
</evidence>
<dbReference type="GO" id="GO:0008270">
    <property type="term" value="F:zinc ion binding"/>
    <property type="evidence" value="ECO:0007669"/>
    <property type="project" value="UniProtKB-KW"/>
</dbReference>
<dbReference type="PANTHER" id="PTHR31717">
    <property type="entry name" value="ZINC FINGER PROTEIN CONSTANS-LIKE 10"/>
    <property type="match status" value="1"/>
</dbReference>
<keyword evidence="6" id="KW-0862">Zinc</keyword>
<dbReference type="EMBL" id="KX714713">
    <property type="protein sequence ID" value="ASZ80050.1"/>
    <property type="molecule type" value="mRNA"/>
</dbReference>
<evidence type="ECO:0000256" key="3">
    <source>
        <dbReference type="ARBA" id="ARBA00022723"/>
    </source>
</evidence>
<organism evidence="13">
    <name type="scientific">Phyllostachys edulis</name>
    <name type="common">Tortoise shell bamboo</name>
    <name type="synonym">Bambusa edulis</name>
    <dbReference type="NCBI Taxonomy" id="38705"/>
    <lineage>
        <taxon>Eukaryota</taxon>
        <taxon>Viridiplantae</taxon>
        <taxon>Streptophyta</taxon>
        <taxon>Embryophyta</taxon>
        <taxon>Tracheophyta</taxon>
        <taxon>Spermatophyta</taxon>
        <taxon>Magnoliopsida</taxon>
        <taxon>Liliopsida</taxon>
        <taxon>Poales</taxon>
        <taxon>Poaceae</taxon>
        <taxon>BOP clade</taxon>
        <taxon>Bambusoideae</taxon>
        <taxon>Arundinarodae</taxon>
        <taxon>Arundinarieae</taxon>
        <taxon>Arundinariinae</taxon>
        <taxon>Phyllostachys</taxon>
    </lineage>
</organism>
<dbReference type="InterPro" id="IPR010402">
    <property type="entry name" value="CCT_domain"/>
</dbReference>
<dbReference type="InterPro" id="IPR000315">
    <property type="entry name" value="Znf_B-box"/>
</dbReference>
<dbReference type="InterPro" id="IPR049808">
    <property type="entry name" value="CONSTANS-like_Bbox1"/>
</dbReference>
<sequence length="480" mass="51099">MKDGGGGGGGRQQWPCDYCGEAAAALHCRADAARLCVACDRHVHAANALSRKHVRAPLCAGCAARPAAARVAAGGGEPAFLCTDCDGGCDGAARVPVEVFSGCPAAAELAASWGLDLPGGGSGCENEEEDAFFSALDYSMLAVDPDLRDLYVPCDPPEVAASDAGGRRLKGEALCHQLAEMARREAETAHPQQHSDLSPRTPRRTSAAASGRLPEKQAPPPLPSPAPTAQETPLPYTSLLMMAPANCAELIGSDRLGDNDEQLLWECTAPSEPPTQIWDFNLGRSRDHNENSALEVGFGSNNGGFMIKSYNDMFKKISSGTTKDLEDIYDSRYCAAAEDIMSTNICQLSSKNVSTGSNKRKVSSCTSTVDGPTTSGNHVPASGPLGSSSHERGAGLTREISFGDQTIVPTVVERPTTKIDSETLAQNRGSAMQRYIEKRKNRRYDKHIRYESRKLRADTRKRVKGRFVKSNEALNAGNGG</sequence>
<evidence type="ECO:0000256" key="4">
    <source>
        <dbReference type="ARBA" id="ARBA00022737"/>
    </source>
</evidence>